<gene>
    <name evidence="9" type="ORF">EPK99_24075</name>
</gene>
<name>A0A3S3S1R7_9HYPH</name>
<evidence type="ECO:0000313" key="10">
    <source>
        <dbReference type="Proteomes" id="UP000287687"/>
    </source>
</evidence>
<feature type="transmembrane region" description="Helical" evidence="7">
    <location>
        <begin position="105"/>
        <end position="129"/>
    </location>
</feature>
<protein>
    <submittedName>
        <fullName evidence="9">Phosphatase PAP2 family protein</fullName>
    </submittedName>
</protein>
<dbReference type="PANTHER" id="PTHR14969">
    <property type="entry name" value="SPHINGOSINE-1-PHOSPHATE PHOSPHOHYDROLASE"/>
    <property type="match status" value="1"/>
</dbReference>
<feature type="transmembrane region" description="Helical" evidence="7">
    <location>
        <begin position="77"/>
        <end position="93"/>
    </location>
</feature>
<dbReference type="PANTHER" id="PTHR14969:SF62">
    <property type="entry name" value="DECAPRENYLPHOSPHORYL-5-PHOSPHORIBOSE PHOSPHATASE RV3807C-RELATED"/>
    <property type="match status" value="1"/>
</dbReference>
<accession>A0A3S3S1R7</accession>
<keyword evidence="10" id="KW-1185">Reference proteome</keyword>
<keyword evidence="2" id="KW-1003">Cell membrane</keyword>
<dbReference type="GO" id="GO:0005886">
    <property type="term" value="C:plasma membrane"/>
    <property type="evidence" value="ECO:0007669"/>
    <property type="project" value="UniProtKB-SubCell"/>
</dbReference>
<comment type="caution">
    <text evidence="9">The sequence shown here is derived from an EMBL/GenBank/DDBJ whole genome shotgun (WGS) entry which is preliminary data.</text>
</comment>
<keyword evidence="3 7" id="KW-0812">Transmembrane</keyword>
<evidence type="ECO:0000256" key="4">
    <source>
        <dbReference type="ARBA" id="ARBA00022801"/>
    </source>
</evidence>
<sequence>MQISMARVMDGLARRRRRCKAASFSACCSRSWAFVVFNLVLLALFLLDGPVAAYIRVHRLEVRPVGSVITDFGQSGWILAASLLICAEAYLAYRLSPSCRRRFQAAFVGHMALYVFLCVALSGVTANLLKRVIGRARPVLYDQLGMLSLNFFAGSSRFESFPSGHATTIGAFMMAMALLAPPFRLVFLVMGLWLGFSRVIVGAHYPSDVIAGLALGAWFSLVIAILFSRHRLLFRQTGEGWPLLRRPVPLSLLPPSITYPKPAFRLYGSSSASIRT</sequence>
<dbReference type="SUPFAM" id="SSF48317">
    <property type="entry name" value="Acid phosphatase/Vanadium-dependent haloperoxidase"/>
    <property type="match status" value="1"/>
</dbReference>
<keyword evidence="5 7" id="KW-1133">Transmembrane helix</keyword>
<dbReference type="SMART" id="SM00014">
    <property type="entry name" value="acidPPc"/>
    <property type="match status" value="1"/>
</dbReference>
<evidence type="ECO:0000256" key="1">
    <source>
        <dbReference type="ARBA" id="ARBA00004651"/>
    </source>
</evidence>
<proteinExistence type="predicted"/>
<dbReference type="InterPro" id="IPR000326">
    <property type="entry name" value="PAP2/HPO"/>
</dbReference>
<feature type="domain" description="Phosphatidic acid phosphatase type 2/haloperoxidase" evidence="8">
    <location>
        <begin position="111"/>
        <end position="224"/>
    </location>
</feature>
<evidence type="ECO:0000256" key="2">
    <source>
        <dbReference type="ARBA" id="ARBA00022475"/>
    </source>
</evidence>
<dbReference type="Gene3D" id="1.20.144.10">
    <property type="entry name" value="Phosphatidic acid phosphatase type 2/haloperoxidase"/>
    <property type="match status" value="2"/>
</dbReference>
<dbReference type="Pfam" id="PF01569">
    <property type="entry name" value="PAP2"/>
    <property type="match status" value="1"/>
</dbReference>
<evidence type="ECO:0000256" key="5">
    <source>
        <dbReference type="ARBA" id="ARBA00022989"/>
    </source>
</evidence>
<reference evidence="9 10" key="1">
    <citation type="submission" date="2019-01" db="EMBL/GenBank/DDBJ databases">
        <title>The draft genome of Rhizobium sp. 24NR.</title>
        <authorList>
            <person name="Liu L."/>
            <person name="Liang L."/>
            <person name="Shi S."/>
            <person name="Xu L."/>
            <person name="Wang X."/>
            <person name="Li L."/>
            <person name="Zhang X."/>
        </authorList>
    </citation>
    <scope>NUCLEOTIDE SEQUENCE [LARGE SCALE GENOMIC DNA]</scope>
    <source>
        <strain evidence="9 10">24NR</strain>
    </source>
</reference>
<evidence type="ECO:0000259" key="8">
    <source>
        <dbReference type="SMART" id="SM00014"/>
    </source>
</evidence>
<dbReference type="InterPro" id="IPR036938">
    <property type="entry name" value="PAP2/HPO_sf"/>
</dbReference>
<feature type="transmembrane region" description="Helical" evidence="7">
    <location>
        <begin position="185"/>
        <end position="203"/>
    </location>
</feature>
<comment type="subcellular location">
    <subcellularLocation>
        <location evidence="1">Cell membrane</location>
        <topology evidence="1">Multi-pass membrane protein</topology>
    </subcellularLocation>
</comment>
<evidence type="ECO:0000256" key="7">
    <source>
        <dbReference type="SAM" id="Phobius"/>
    </source>
</evidence>
<dbReference type="AlphaFoldDB" id="A0A3S3S1R7"/>
<keyword evidence="4" id="KW-0378">Hydrolase</keyword>
<dbReference type="GO" id="GO:0016787">
    <property type="term" value="F:hydrolase activity"/>
    <property type="evidence" value="ECO:0007669"/>
    <property type="project" value="UniProtKB-KW"/>
</dbReference>
<organism evidence="9 10">
    <name type="scientific">Neorhizobium lilium</name>
    <dbReference type="NCBI Taxonomy" id="2503024"/>
    <lineage>
        <taxon>Bacteria</taxon>
        <taxon>Pseudomonadati</taxon>
        <taxon>Pseudomonadota</taxon>
        <taxon>Alphaproteobacteria</taxon>
        <taxon>Hyphomicrobiales</taxon>
        <taxon>Rhizobiaceae</taxon>
        <taxon>Rhizobium/Agrobacterium group</taxon>
        <taxon>Neorhizobium</taxon>
    </lineage>
</organism>
<dbReference type="Proteomes" id="UP000287687">
    <property type="component" value="Unassembled WGS sequence"/>
</dbReference>
<evidence type="ECO:0000256" key="3">
    <source>
        <dbReference type="ARBA" id="ARBA00022692"/>
    </source>
</evidence>
<feature type="transmembrane region" description="Helical" evidence="7">
    <location>
        <begin position="209"/>
        <end position="227"/>
    </location>
</feature>
<keyword evidence="6 7" id="KW-0472">Membrane</keyword>
<evidence type="ECO:0000313" key="9">
    <source>
        <dbReference type="EMBL" id="RWX74546.1"/>
    </source>
</evidence>
<dbReference type="EMBL" id="SBIP01000007">
    <property type="protein sequence ID" value="RWX74546.1"/>
    <property type="molecule type" value="Genomic_DNA"/>
</dbReference>
<evidence type="ECO:0000256" key="6">
    <source>
        <dbReference type="ARBA" id="ARBA00023136"/>
    </source>
</evidence>